<gene>
    <name evidence="1" type="ORF">DCF15_07170</name>
</gene>
<reference evidence="2" key="1">
    <citation type="submission" date="2018-04" db="EMBL/GenBank/DDBJ databases">
        <authorList>
            <person name="Cornet L."/>
        </authorList>
    </citation>
    <scope>NUCLEOTIDE SEQUENCE [LARGE SCALE GENOMIC DNA]</scope>
</reference>
<dbReference type="AlphaFoldDB" id="A0A2W4ZGV1"/>
<organism evidence="1 2">
    <name type="scientific">Phormidesmis priestleyi</name>
    <dbReference type="NCBI Taxonomy" id="268141"/>
    <lineage>
        <taxon>Bacteria</taxon>
        <taxon>Bacillati</taxon>
        <taxon>Cyanobacteriota</taxon>
        <taxon>Cyanophyceae</taxon>
        <taxon>Leptolyngbyales</taxon>
        <taxon>Leptolyngbyaceae</taxon>
        <taxon>Phormidesmis</taxon>
    </lineage>
</organism>
<proteinExistence type="predicted"/>
<dbReference type="EMBL" id="QBMP01000052">
    <property type="protein sequence ID" value="PZO57435.1"/>
    <property type="molecule type" value="Genomic_DNA"/>
</dbReference>
<sequence>MNTDVPSPNDVINQMIALRLQRAEIDNQIDTLKPDFLEACAALDISQLRHEQALVLRKLTPGQWDYPDPILEHEQRLKHLKQQFRETHEPTTGREISWSIRLTT</sequence>
<comment type="caution">
    <text evidence="1">The sequence shown here is derived from an EMBL/GenBank/DDBJ whole genome shotgun (WGS) entry which is preliminary data.</text>
</comment>
<accession>A0A2W4ZGV1</accession>
<evidence type="ECO:0000313" key="2">
    <source>
        <dbReference type="Proteomes" id="UP000249794"/>
    </source>
</evidence>
<reference evidence="1 2" key="2">
    <citation type="submission" date="2018-06" db="EMBL/GenBank/DDBJ databases">
        <title>Metagenomic assembly of (sub)arctic Cyanobacteria and their associated microbiome from non-axenic cultures.</title>
        <authorList>
            <person name="Baurain D."/>
        </authorList>
    </citation>
    <scope>NUCLEOTIDE SEQUENCE [LARGE SCALE GENOMIC DNA]</scope>
    <source>
        <strain evidence="1">ULC027bin1</strain>
    </source>
</reference>
<name>A0A2W4ZGV1_9CYAN</name>
<protein>
    <submittedName>
        <fullName evidence="1">Uncharacterized protein</fullName>
    </submittedName>
</protein>
<dbReference type="Proteomes" id="UP000249794">
    <property type="component" value="Unassembled WGS sequence"/>
</dbReference>
<evidence type="ECO:0000313" key="1">
    <source>
        <dbReference type="EMBL" id="PZO57435.1"/>
    </source>
</evidence>